<sequence>MSEATTLVDEPQNTGGQTLQDNAQPFASISSNGSPRTQSSPRRGPEQQDNLRTMNPRPFPEGTNQNRVFGPENPLMYTWRNPLRNQVPRSSTSNSACPTGCTQAHIHYYPDSDTDSGSDGVRQGLVQPESTMYFYRLEDRSRASDVVDFEALIRHIRSQFLEGDEDKRQRVARHLRALVEAFEDET</sequence>
<name>K2RSQ4_MACPH</name>
<protein>
    <submittedName>
        <fullName evidence="2">Uncharacterized protein</fullName>
    </submittedName>
</protein>
<dbReference type="HOGENOM" id="CLU_1454695_0_0_1"/>
<evidence type="ECO:0000313" key="3">
    <source>
        <dbReference type="Proteomes" id="UP000007129"/>
    </source>
</evidence>
<reference evidence="2 3" key="1">
    <citation type="journal article" date="2012" name="BMC Genomics">
        <title>Tools to kill: Genome of one of the most destructive plant pathogenic fungi Macrophomina phaseolina.</title>
        <authorList>
            <person name="Islam M.S."/>
            <person name="Haque M.S."/>
            <person name="Islam M.M."/>
            <person name="Emdad E.M."/>
            <person name="Halim A."/>
            <person name="Hossen Q.M.M."/>
            <person name="Hossain M.Z."/>
            <person name="Ahmed B."/>
            <person name="Rahim S."/>
            <person name="Rahman M.S."/>
            <person name="Alam M.M."/>
            <person name="Hou S."/>
            <person name="Wan X."/>
            <person name="Saito J.A."/>
            <person name="Alam M."/>
        </authorList>
    </citation>
    <scope>NUCLEOTIDE SEQUENCE [LARGE SCALE GENOMIC DNA]</scope>
    <source>
        <strain evidence="2 3">MS6</strain>
    </source>
</reference>
<accession>K2RSQ4</accession>
<dbReference type="Proteomes" id="UP000007129">
    <property type="component" value="Unassembled WGS sequence"/>
</dbReference>
<gene>
    <name evidence="2" type="ORF">MPH_09540</name>
</gene>
<dbReference type="VEuPathDB" id="FungiDB:MPH_09540"/>
<dbReference type="EMBL" id="AHHD01000414">
    <property type="protein sequence ID" value="EKG13259.1"/>
    <property type="molecule type" value="Genomic_DNA"/>
</dbReference>
<dbReference type="AlphaFoldDB" id="K2RSQ4"/>
<evidence type="ECO:0000313" key="2">
    <source>
        <dbReference type="EMBL" id="EKG13259.1"/>
    </source>
</evidence>
<feature type="compositionally biased region" description="Polar residues" evidence="1">
    <location>
        <begin position="11"/>
        <end position="53"/>
    </location>
</feature>
<dbReference type="InParanoid" id="K2RSQ4"/>
<feature type="region of interest" description="Disordered" evidence="1">
    <location>
        <begin position="1"/>
        <end position="71"/>
    </location>
</feature>
<comment type="caution">
    <text evidence="2">The sequence shown here is derived from an EMBL/GenBank/DDBJ whole genome shotgun (WGS) entry which is preliminary data.</text>
</comment>
<proteinExistence type="predicted"/>
<organism evidence="2 3">
    <name type="scientific">Macrophomina phaseolina (strain MS6)</name>
    <name type="common">Charcoal rot fungus</name>
    <dbReference type="NCBI Taxonomy" id="1126212"/>
    <lineage>
        <taxon>Eukaryota</taxon>
        <taxon>Fungi</taxon>
        <taxon>Dikarya</taxon>
        <taxon>Ascomycota</taxon>
        <taxon>Pezizomycotina</taxon>
        <taxon>Dothideomycetes</taxon>
        <taxon>Dothideomycetes incertae sedis</taxon>
        <taxon>Botryosphaeriales</taxon>
        <taxon>Botryosphaeriaceae</taxon>
        <taxon>Macrophomina</taxon>
    </lineage>
</organism>
<evidence type="ECO:0000256" key="1">
    <source>
        <dbReference type="SAM" id="MobiDB-lite"/>
    </source>
</evidence>